<dbReference type="OrthoDB" id="2919534at2759"/>
<evidence type="ECO:0000313" key="1">
    <source>
        <dbReference type="RefSeq" id="XP_016503655.1"/>
    </source>
</evidence>
<name>A0A1S4CRC2_TOBAC</name>
<sequence>MELSKAGEDTIRVTINIIFGGNDINEVTFSATKKMKVSITHSKRLRKVAEGDITFTAEDADGLLLPHNDALVRSLNVLDFKIKHVLVDRGSSANIIQLRELEQAKLTGSIILATKLLAGFNLASVTTQGEILLPTNTKGVRKTTPFEVVDGDMDYNIIL</sequence>
<dbReference type="RefSeq" id="XP_016503655.1">
    <property type="nucleotide sequence ID" value="XM_016648169.1"/>
</dbReference>
<accession>A0A1S4CRC2</accession>
<reference evidence="1" key="1">
    <citation type="submission" date="2025-08" db="UniProtKB">
        <authorList>
            <consortium name="RefSeq"/>
        </authorList>
    </citation>
    <scope>IDENTIFICATION</scope>
</reference>
<dbReference type="AlphaFoldDB" id="A0A1S4CRC2"/>
<proteinExistence type="predicted"/>
<dbReference type="PANTHER" id="PTHR33240:SF8">
    <property type="entry name" value="OS03G0439900 PROTEIN"/>
    <property type="match status" value="1"/>
</dbReference>
<protein>
    <submittedName>
        <fullName evidence="1">Uncharacterized protein</fullName>
    </submittedName>
</protein>
<dbReference type="PANTHER" id="PTHR33240">
    <property type="entry name" value="OS08G0508500 PROTEIN"/>
    <property type="match status" value="1"/>
</dbReference>
<dbReference type="KEGG" id="nta:107821716"/>
<organism evidence="1">
    <name type="scientific">Nicotiana tabacum</name>
    <name type="common">Common tobacco</name>
    <dbReference type="NCBI Taxonomy" id="4097"/>
    <lineage>
        <taxon>Eukaryota</taxon>
        <taxon>Viridiplantae</taxon>
        <taxon>Streptophyta</taxon>
        <taxon>Embryophyta</taxon>
        <taxon>Tracheophyta</taxon>
        <taxon>Spermatophyta</taxon>
        <taxon>Magnoliopsida</taxon>
        <taxon>eudicotyledons</taxon>
        <taxon>Gunneridae</taxon>
        <taxon>Pentapetalae</taxon>
        <taxon>asterids</taxon>
        <taxon>lamiids</taxon>
        <taxon>Solanales</taxon>
        <taxon>Solanaceae</taxon>
        <taxon>Nicotianoideae</taxon>
        <taxon>Nicotianeae</taxon>
        <taxon>Nicotiana</taxon>
    </lineage>
</organism>
<dbReference type="PaxDb" id="4097-A0A1S4CRC2"/>
<gene>
    <name evidence="1" type="primary">LOC107821716</name>
</gene>